<organism evidence="1 2">
    <name type="scientific">Parashewanella curva</name>
    <dbReference type="NCBI Taxonomy" id="2338552"/>
    <lineage>
        <taxon>Bacteria</taxon>
        <taxon>Pseudomonadati</taxon>
        <taxon>Pseudomonadota</taxon>
        <taxon>Gammaproteobacteria</taxon>
        <taxon>Alteromonadales</taxon>
        <taxon>Shewanellaceae</taxon>
        <taxon>Parashewanella</taxon>
    </lineage>
</organism>
<keyword evidence="2" id="KW-1185">Reference proteome</keyword>
<evidence type="ECO:0000313" key="2">
    <source>
        <dbReference type="Proteomes" id="UP000281474"/>
    </source>
</evidence>
<dbReference type="AlphaFoldDB" id="A0A3L8PW75"/>
<comment type="caution">
    <text evidence="1">The sequence shown here is derived from an EMBL/GenBank/DDBJ whole genome shotgun (WGS) entry which is preliminary data.</text>
</comment>
<accession>A0A3L8PW75</accession>
<name>A0A3L8PW75_9GAMM</name>
<evidence type="ECO:0000313" key="1">
    <source>
        <dbReference type="EMBL" id="RLV59059.1"/>
    </source>
</evidence>
<gene>
    <name evidence="1" type="ORF">D5018_14000</name>
</gene>
<reference evidence="1 2" key="1">
    <citation type="submission" date="2018-09" db="EMBL/GenBank/DDBJ databases">
        <title>Phylogeny of the Shewanellaceae, and recommendation for two new genera, Pseudoshewanella and Parashewanella.</title>
        <authorList>
            <person name="Wang G."/>
        </authorList>
    </citation>
    <scope>NUCLEOTIDE SEQUENCE [LARGE SCALE GENOMIC DNA]</scope>
    <source>
        <strain evidence="1 2">C51</strain>
    </source>
</reference>
<dbReference type="Proteomes" id="UP000281474">
    <property type="component" value="Unassembled WGS sequence"/>
</dbReference>
<sequence>MGNKDVLQQKVEPRFDLTILNRLSNTTSIRRIYDDIRKHWQQDPVLKSLSLSSQVTSIKLPKSIDHTAAISCLDYHFERFFLPTMSAIQGDTYFKQIQSVIEFPKQAIKQSGSLIIESVHHQSVFSIFYCLALMAYQQQGISHVIMMYQQNDPDPRLVYSKELLKNLYQIDVELIQFDGGTNWYKQVKRSKTENTLIVYLGDMSPNVFQGKASNSDEYKLKLTVAGGKSIEVNRLSVAEKISDKLGINHLIANIEGDKLTVETADKSKQLLVCPIQSWIFWPAIGTVYGG</sequence>
<proteinExistence type="predicted"/>
<dbReference type="RefSeq" id="WP_121839621.1">
    <property type="nucleotide sequence ID" value="NZ_ML014794.1"/>
</dbReference>
<protein>
    <submittedName>
        <fullName evidence="1">Uncharacterized protein</fullName>
    </submittedName>
</protein>
<dbReference type="EMBL" id="QZEI01000045">
    <property type="protein sequence ID" value="RLV59059.1"/>
    <property type="molecule type" value="Genomic_DNA"/>
</dbReference>
<dbReference type="OrthoDB" id="7056168at2"/>